<dbReference type="EMBL" id="RDRA01000010">
    <property type="protein sequence ID" value="RXG93521.1"/>
    <property type="molecule type" value="Genomic_DNA"/>
</dbReference>
<reference evidence="2 3" key="1">
    <citation type="submission" date="2018-10" db="EMBL/GenBank/DDBJ databases">
        <title>Bradyrhizobium sp. nov., isolated from effective nodules of peanut in China.</title>
        <authorList>
            <person name="Li Y."/>
        </authorList>
    </citation>
    <scope>NUCLEOTIDE SEQUENCE [LARGE SCALE GENOMIC DNA]</scope>
    <source>
        <strain evidence="2 3">CCBAU 51781</strain>
    </source>
</reference>
<keyword evidence="3" id="KW-1185">Reference proteome</keyword>
<protein>
    <submittedName>
        <fullName evidence="2">Uncharacterized protein</fullName>
    </submittedName>
</protein>
<organism evidence="2 3">
    <name type="scientific">Bradyrhizobium zhanjiangense</name>
    <dbReference type="NCBI Taxonomy" id="1325107"/>
    <lineage>
        <taxon>Bacteria</taxon>
        <taxon>Pseudomonadati</taxon>
        <taxon>Pseudomonadota</taxon>
        <taxon>Alphaproteobacteria</taxon>
        <taxon>Hyphomicrobiales</taxon>
        <taxon>Nitrobacteraceae</taxon>
        <taxon>Bradyrhizobium</taxon>
    </lineage>
</organism>
<feature type="region of interest" description="Disordered" evidence="1">
    <location>
        <begin position="22"/>
        <end position="50"/>
    </location>
</feature>
<sequence length="141" mass="15863">MRRRFKQTSTLEQRLLEQAERLRQRAQATPPGVEREGLLRRARQAETASRVNDWLRPRNCGRQPSAEQQFNMVGYRAFIIGEDGHICDARVIEAASDEAAVKAARRFINRHGIEIWQLGRKVAILDADDAAPSAAATLPAC</sequence>
<name>A0ABY0DIS9_9BRAD</name>
<evidence type="ECO:0000313" key="3">
    <source>
        <dbReference type="Proteomes" id="UP000289946"/>
    </source>
</evidence>
<gene>
    <name evidence="2" type="ORF">EAS62_18285</name>
</gene>
<comment type="caution">
    <text evidence="2">The sequence shown here is derived from an EMBL/GenBank/DDBJ whole genome shotgun (WGS) entry which is preliminary data.</text>
</comment>
<evidence type="ECO:0000256" key="1">
    <source>
        <dbReference type="SAM" id="MobiDB-lite"/>
    </source>
</evidence>
<evidence type="ECO:0000313" key="2">
    <source>
        <dbReference type="EMBL" id="RXG93521.1"/>
    </source>
</evidence>
<dbReference type="Proteomes" id="UP000289946">
    <property type="component" value="Unassembled WGS sequence"/>
</dbReference>
<proteinExistence type="predicted"/>
<accession>A0ABY0DIS9</accession>